<dbReference type="GeneID" id="65282397"/>
<dbReference type="AlphaFoldDB" id="B7J9C3"/>
<dbReference type="PaxDb" id="243159-AFE_1318"/>
<accession>B7J9C3</accession>
<dbReference type="eggNOG" id="ENOG5033CU2">
    <property type="taxonomic scope" value="Bacteria"/>
</dbReference>
<dbReference type="EMBL" id="CP001219">
    <property type="protein sequence ID" value="ACK80180.1"/>
    <property type="molecule type" value="Genomic_DNA"/>
</dbReference>
<name>B7J9C3_ACIF2</name>
<keyword evidence="2" id="KW-1185">Reference proteome</keyword>
<dbReference type="STRING" id="243159.AFE_1318"/>
<gene>
    <name evidence="1" type="ordered locus">AFE_1318</name>
</gene>
<dbReference type="Proteomes" id="UP000001362">
    <property type="component" value="Chromosome"/>
</dbReference>
<dbReference type="KEGG" id="afr:AFE_1318"/>
<dbReference type="HOGENOM" id="CLU_197501_0_0_6"/>
<proteinExistence type="predicted"/>
<sequence length="67" mass="7810">MGMKYIRQQYGVPAKRGARVRFTPDGNLSMSCDGIIVGTRNGYLRVRMGEERRVRTYHPTWQIEYVS</sequence>
<evidence type="ECO:0000313" key="1">
    <source>
        <dbReference type="EMBL" id="ACK80180.1"/>
    </source>
</evidence>
<reference evidence="1 2" key="1">
    <citation type="journal article" date="2008" name="BMC Genomics">
        <title>Acidithiobacillus ferrooxidans metabolism: from genome sequence to industrial applications.</title>
        <authorList>
            <person name="Valdes J."/>
            <person name="Pedroso I."/>
            <person name="Quatrini R."/>
            <person name="Dodson R.J."/>
            <person name="Tettelin H."/>
            <person name="Blake R.II."/>
            <person name="Eisen J.A."/>
            <person name="Holmes D.S."/>
        </authorList>
    </citation>
    <scope>NUCLEOTIDE SEQUENCE [LARGE SCALE GENOMIC DNA]</scope>
    <source>
        <strain evidence="2">ATCC 23270 / DSM 14882 / CIP 104768 / NCIMB 8455</strain>
    </source>
</reference>
<protein>
    <submittedName>
        <fullName evidence="1">Uncharacterized protein</fullName>
    </submittedName>
</protein>
<evidence type="ECO:0000313" key="2">
    <source>
        <dbReference type="Proteomes" id="UP000001362"/>
    </source>
</evidence>
<dbReference type="RefSeq" id="WP_012606989.1">
    <property type="nucleotide sequence ID" value="NC_011761.1"/>
</dbReference>
<organism evidence="1 2">
    <name type="scientific">Acidithiobacillus ferrooxidans (strain ATCC 23270 / DSM 14882 / CIP 104768 / NCIMB 8455)</name>
    <name type="common">Ferrobacillus ferrooxidans (strain ATCC 23270)</name>
    <dbReference type="NCBI Taxonomy" id="243159"/>
    <lineage>
        <taxon>Bacteria</taxon>
        <taxon>Pseudomonadati</taxon>
        <taxon>Pseudomonadota</taxon>
        <taxon>Acidithiobacillia</taxon>
        <taxon>Acidithiobacillales</taxon>
        <taxon>Acidithiobacillaceae</taxon>
        <taxon>Acidithiobacillus</taxon>
    </lineage>
</organism>